<evidence type="ECO:0000256" key="4">
    <source>
        <dbReference type="ARBA" id="ARBA00022723"/>
    </source>
</evidence>
<keyword evidence="3" id="KW-0808">Transferase</keyword>
<dbReference type="PROSITE" id="PS50089">
    <property type="entry name" value="ZF_RING_2"/>
    <property type="match status" value="1"/>
</dbReference>
<dbReference type="STRING" id="4577.A0A1D6KWQ5"/>
<evidence type="ECO:0000256" key="2">
    <source>
        <dbReference type="ARBA" id="ARBA00012483"/>
    </source>
</evidence>
<feature type="compositionally biased region" description="Polar residues" evidence="8">
    <location>
        <begin position="275"/>
        <end position="296"/>
    </location>
</feature>
<dbReference type="PANTHER" id="PTHR46463:SF73">
    <property type="entry name" value="OS03G0598700 PROTEIN"/>
    <property type="match status" value="1"/>
</dbReference>
<dbReference type="GO" id="GO:0061630">
    <property type="term" value="F:ubiquitin protein ligase activity"/>
    <property type="evidence" value="ECO:0007669"/>
    <property type="project" value="UniProtKB-EC"/>
</dbReference>
<feature type="domain" description="RING-type" evidence="9">
    <location>
        <begin position="320"/>
        <end position="360"/>
    </location>
</feature>
<dbReference type="EC" id="2.3.2.27" evidence="2"/>
<proteinExistence type="predicted"/>
<feature type="region of interest" description="Disordered" evidence="8">
    <location>
        <begin position="1"/>
        <end position="39"/>
    </location>
</feature>
<evidence type="ECO:0000256" key="7">
    <source>
        <dbReference type="ARBA" id="ARBA00022833"/>
    </source>
</evidence>
<dbReference type="SMR" id="A0A1D6KWQ5"/>
<dbReference type="SMART" id="SM00184">
    <property type="entry name" value="RING"/>
    <property type="match status" value="1"/>
</dbReference>
<keyword evidence="6" id="KW-0833">Ubl conjugation pathway</keyword>
<feature type="compositionally biased region" description="Basic and acidic residues" evidence="8">
    <location>
        <begin position="297"/>
        <end position="306"/>
    </location>
</feature>
<keyword evidence="7" id="KW-0862">Zinc</keyword>
<dbReference type="SUPFAM" id="SSF57850">
    <property type="entry name" value="RING/U-box"/>
    <property type="match status" value="1"/>
</dbReference>
<organism evidence="10">
    <name type="scientific">Zea mays</name>
    <name type="common">Maize</name>
    <dbReference type="NCBI Taxonomy" id="4577"/>
    <lineage>
        <taxon>Eukaryota</taxon>
        <taxon>Viridiplantae</taxon>
        <taxon>Streptophyta</taxon>
        <taxon>Embryophyta</taxon>
        <taxon>Tracheophyta</taxon>
        <taxon>Spermatophyta</taxon>
        <taxon>Magnoliopsida</taxon>
        <taxon>Liliopsida</taxon>
        <taxon>Poales</taxon>
        <taxon>Poaceae</taxon>
        <taxon>PACMAD clade</taxon>
        <taxon>Panicoideae</taxon>
        <taxon>Andropogonodae</taxon>
        <taxon>Andropogoneae</taxon>
        <taxon>Tripsacinae</taxon>
        <taxon>Zea</taxon>
    </lineage>
</organism>
<dbReference type="InterPro" id="IPR001841">
    <property type="entry name" value="Znf_RING"/>
</dbReference>
<evidence type="ECO:0000259" key="9">
    <source>
        <dbReference type="PROSITE" id="PS50089"/>
    </source>
</evidence>
<evidence type="ECO:0000313" key="10">
    <source>
        <dbReference type="EMBL" id="ONM06898.1"/>
    </source>
</evidence>
<dbReference type="CDD" id="cd23116">
    <property type="entry name" value="RING-H2_AIRP1-like"/>
    <property type="match status" value="1"/>
</dbReference>
<keyword evidence="4" id="KW-0479">Metal-binding</keyword>
<protein>
    <recommendedName>
        <fullName evidence="2">RING-type E3 ubiquitin transferase</fullName>
        <ecNumber evidence="2">2.3.2.27</ecNumber>
    </recommendedName>
</protein>
<accession>A0A1D6KWQ5</accession>
<keyword evidence="5" id="KW-0863">Zinc-finger</keyword>
<dbReference type="FunFam" id="3.30.40.10:FF:000588">
    <property type="entry name" value="RING/U-box superfamily protein"/>
    <property type="match status" value="1"/>
</dbReference>
<dbReference type="AlphaFoldDB" id="A0A1D6KWQ5"/>
<dbReference type="InParanoid" id="A0A1D6KWQ5"/>
<dbReference type="PANTHER" id="PTHR46463">
    <property type="entry name" value="ZINC FINGER, RING/FYVE/PHD-TYPE"/>
    <property type="match status" value="1"/>
</dbReference>
<feature type="region of interest" description="Disordered" evidence="8">
    <location>
        <begin position="214"/>
        <end position="306"/>
    </location>
</feature>
<sequence length="370" mass="39958">MSTQGNCETHGAAVPGTKDAGTRKAGQSSGNRREEKLPKCEQVYYGSEVEGCADDENPGKRAALVTLIGNEYCGDEDERVQVLTIVKKDEPADDIDDCINPGTVARYSEAKGAVGASAATSAVRPAGSRSSSFHGVASFLICRRPLWSNRTPTRSGYSISALSLYTTRLPPPPDAQVFVGSFYFSGNEHPAVTALFQFLPSQGSAACHRCDTRVAPDGGRSPPANQVDSLDTLGLPPRPLPYDDPQSSPRMVQHPLVSGHDKAPTHVQKLGQPAETKNTHTGSTCTAHKVSASSPKQHSEGSRMDDGVQFCDSSDSEDDCPVCLEEYDYENPKIALQCKHNFHLSCIYEWMERSQACPVCAKTMLFNEDE</sequence>
<comment type="catalytic activity">
    <reaction evidence="1">
        <text>S-ubiquitinyl-[E2 ubiquitin-conjugating enzyme]-L-cysteine + [acceptor protein]-L-lysine = [E2 ubiquitin-conjugating enzyme]-L-cysteine + N(6)-ubiquitinyl-[acceptor protein]-L-lysine.</text>
        <dbReference type="EC" id="2.3.2.27"/>
    </reaction>
</comment>
<dbReference type="Gene3D" id="3.30.40.10">
    <property type="entry name" value="Zinc/RING finger domain, C3HC4 (zinc finger)"/>
    <property type="match status" value="1"/>
</dbReference>
<name>A0A1D6KWQ5_MAIZE</name>
<dbReference type="EMBL" id="CM007647">
    <property type="protein sequence ID" value="ONM06898.1"/>
    <property type="molecule type" value="Genomic_DNA"/>
</dbReference>
<dbReference type="InterPro" id="IPR013083">
    <property type="entry name" value="Znf_RING/FYVE/PHD"/>
</dbReference>
<evidence type="ECO:0000256" key="3">
    <source>
        <dbReference type="ARBA" id="ARBA00022679"/>
    </source>
</evidence>
<dbReference type="Pfam" id="PF13639">
    <property type="entry name" value="zf-RING_2"/>
    <property type="match status" value="1"/>
</dbReference>
<dbReference type="ExpressionAtlas" id="A0A1D6KWQ5">
    <property type="expression patterns" value="baseline and differential"/>
</dbReference>
<dbReference type="IntAct" id="A0A1D6KWQ5">
    <property type="interactions" value="7"/>
</dbReference>
<reference evidence="10" key="1">
    <citation type="submission" date="2015-12" db="EMBL/GenBank/DDBJ databases">
        <title>Update maize B73 reference genome by single molecule sequencing technologies.</title>
        <authorList>
            <consortium name="Maize Genome Sequencing Project"/>
            <person name="Ware D."/>
        </authorList>
    </citation>
    <scope>NUCLEOTIDE SEQUENCE [LARGE SCALE GENOMIC DNA]</scope>
    <source>
        <tissue evidence="10">Seedling</tissue>
    </source>
</reference>
<evidence type="ECO:0000256" key="5">
    <source>
        <dbReference type="ARBA" id="ARBA00022771"/>
    </source>
</evidence>
<evidence type="ECO:0000256" key="1">
    <source>
        <dbReference type="ARBA" id="ARBA00000900"/>
    </source>
</evidence>
<dbReference type="GO" id="GO:0008270">
    <property type="term" value="F:zinc ion binding"/>
    <property type="evidence" value="ECO:0007669"/>
    <property type="project" value="UniProtKB-KW"/>
</dbReference>
<evidence type="ECO:0000256" key="8">
    <source>
        <dbReference type="SAM" id="MobiDB-lite"/>
    </source>
</evidence>
<gene>
    <name evidence="10" type="ORF">ZEAMMB73_Zm00001d033170</name>
</gene>
<evidence type="ECO:0000256" key="6">
    <source>
        <dbReference type="ARBA" id="ARBA00022786"/>
    </source>
</evidence>